<evidence type="ECO:0000256" key="2">
    <source>
        <dbReference type="PROSITE-ProRule" id="PRU00464"/>
    </source>
</evidence>
<feature type="active site" description="Tele-AMP-histidine intermediate" evidence="1">
    <location>
        <position position="115"/>
    </location>
</feature>
<dbReference type="EMBL" id="DQFB01000004">
    <property type="protein sequence ID" value="HCQ40692.1"/>
    <property type="molecule type" value="Genomic_DNA"/>
</dbReference>
<dbReference type="GO" id="GO:0003824">
    <property type="term" value="F:catalytic activity"/>
    <property type="evidence" value="ECO:0007669"/>
    <property type="project" value="InterPro"/>
</dbReference>
<evidence type="ECO:0000256" key="1">
    <source>
        <dbReference type="PIRSR" id="PIRSR601310-1"/>
    </source>
</evidence>
<gene>
    <name evidence="4" type="ORF">DIU24_03215</name>
</gene>
<dbReference type="SUPFAM" id="SSF54197">
    <property type="entry name" value="HIT-like"/>
    <property type="match status" value="1"/>
</dbReference>
<reference evidence="4 5" key="1">
    <citation type="journal article" date="2018" name="Nat. Biotechnol.">
        <title>A standardized bacterial taxonomy based on genome phylogeny substantially revises the tree of life.</title>
        <authorList>
            <person name="Parks D.H."/>
            <person name="Chuvochina M."/>
            <person name="Waite D.W."/>
            <person name="Rinke C."/>
            <person name="Skarshewski A."/>
            <person name="Chaumeil P.A."/>
            <person name="Hugenholtz P."/>
        </authorList>
    </citation>
    <scope>NUCLEOTIDE SEQUENCE [LARGE SCALE GENOMIC DNA]</scope>
    <source>
        <strain evidence="4">UBA12021</strain>
    </source>
</reference>
<comment type="caution">
    <text evidence="2">Lacks conserved residue(s) required for the propagation of feature annotation.</text>
</comment>
<feature type="domain" description="HIT" evidence="3">
    <location>
        <begin position="22"/>
        <end position="125"/>
    </location>
</feature>
<dbReference type="Proteomes" id="UP000262056">
    <property type="component" value="Unassembled WGS sequence"/>
</dbReference>
<evidence type="ECO:0000259" key="3">
    <source>
        <dbReference type="PROSITE" id="PS51084"/>
    </source>
</evidence>
<dbReference type="InterPro" id="IPR011146">
    <property type="entry name" value="HIT-like"/>
</dbReference>
<comment type="caution">
    <text evidence="4">The sequence shown here is derived from an EMBL/GenBank/DDBJ whole genome shotgun (WGS) entry which is preliminary data.</text>
</comment>
<dbReference type="Pfam" id="PF01230">
    <property type="entry name" value="HIT"/>
    <property type="match status" value="1"/>
</dbReference>
<evidence type="ECO:0000313" key="4">
    <source>
        <dbReference type="EMBL" id="HCQ40692.1"/>
    </source>
</evidence>
<proteinExistence type="predicted"/>
<dbReference type="InterPro" id="IPR001310">
    <property type="entry name" value="Histidine_triad_HIT"/>
</dbReference>
<evidence type="ECO:0000313" key="5">
    <source>
        <dbReference type="Proteomes" id="UP000262056"/>
    </source>
</evidence>
<organism evidence="4 5">
    <name type="scientific">candidate division WWE3 bacterium</name>
    <dbReference type="NCBI Taxonomy" id="2053526"/>
    <lineage>
        <taxon>Bacteria</taxon>
        <taxon>Katanobacteria</taxon>
    </lineage>
</organism>
<name>A0A656PNY2_UNCKA</name>
<dbReference type="PROSITE" id="PS51084">
    <property type="entry name" value="HIT_2"/>
    <property type="match status" value="1"/>
</dbReference>
<accession>A0A656PNY2</accession>
<dbReference type="Gene3D" id="3.30.428.10">
    <property type="entry name" value="HIT-like"/>
    <property type="match status" value="1"/>
</dbReference>
<dbReference type="InterPro" id="IPR036265">
    <property type="entry name" value="HIT-like_sf"/>
</dbReference>
<protein>
    <submittedName>
        <fullName evidence="4">HIT domain-containing protein</fullName>
    </submittedName>
</protein>
<dbReference type="PANTHER" id="PTHR23089">
    <property type="entry name" value="HISTIDINE TRIAD HIT PROTEIN"/>
    <property type="match status" value="1"/>
</dbReference>
<sequence>MKIAKALFHIAQSPLGDLIVGIAFGRLSSILPVNRIKENEFVIAFWHPRPSWEKHILLVPKKQIRSITSTNEEDRKYIAEVYRMAKEVVLELGWDKSGYTILVNGGDRQDVHQIHFHLCSGPEVR</sequence>
<dbReference type="AlphaFoldDB" id="A0A656PNY2"/>